<dbReference type="AlphaFoldDB" id="A0A7W7S0I8"/>
<dbReference type="SUPFAM" id="SSF52833">
    <property type="entry name" value="Thioredoxin-like"/>
    <property type="match status" value="1"/>
</dbReference>
<dbReference type="Proteomes" id="UP000534286">
    <property type="component" value="Unassembled WGS sequence"/>
</dbReference>
<proteinExistence type="predicted"/>
<gene>
    <name evidence="1" type="ORF">FHR32_005350</name>
</gene>
<dbReference type="EMBL" id="JACHJU010000002">
    <property type="protein sequence ID" value="MBB4940973.1"/>
    <property type="molecule type" value="Genomic_DNA"/>
</dbReference>
<evidence type="ECO:0000313" key="2">
    <source>
        <dbReference type="Proteomes" id="UP000534286"/>
    </source>
</evidence>
<keyword evidence="2" id="KW-1185">Reference proteome</keyword>
<protein>
    <submittedName>
        <fullName evidence="1">Putative dithiol-disulfide oxidoreductase (DUF899 family)</fullName>
    </submittedName>
</protein>
<accession>A0A7W7S0I8</accession>
<dbReference type="Pfam" id="PF05988">
    <property type="entry name" value="DUF899"/>
    <property type="match status" value="1"/>
</dbReference>
<organism evidence="1 2">
    <name type="scientific">Streptosporangium album</name>
    <dbReference type="NCBI Taxonomy" id="47479"/>
    <lineage>
        <taxon>Bacteria</taxon>
        <taxon>Bacillati</taxon>
        <taxon>Actinomycetota</taxon>
        <taxon>Actinomycetes</taxon>
        <taxon>Streptosporangiales</taxon>
        <taxon>Streptosporangiaceae</taxon>
        <taxon>Streptosporangium</taxon>
    </lineage>
</organism>
<dbReference type="InterPro" id="IPR010296">
    <property type="entry name" value="DUF899_thioredox"/>
</dbReference>
<comment type="caution">
    <text evidence="1">The sequence shown here is derived from an EMBL/GenBank/DDBJ whole genome shotgun (WGS) entry which is preliminary data.</text>
</comment>
<sequence length="255" mass="29334">MTLPQVVSRDEWLAARLKLLAQEKEAMRAQDAVTAQRRELPRVRMDKEYVFEGSAGKARLIDLFEGRRQLLVYHFMWNNSAARARGDQALDEGCPSCSFTIDHVGHLEHLHASDTTFVLVSRAPLAEIERFQARMGWTIPWYSSAGSDFNYDFHVTNDESVAPVEFNYKDKATLERSPKTSFVINGDGQAISVFVRDEDTVFHTYTTYGRGTEFMMSTYQFLDLTPMRRPRYVNQWPYRDTYNGGAGHSHHAHHC</sequence>
<name>A0A7W7S0I8_9ACTN</name>
<dbReference type="RefSeq" id="WP_184757108.1">
    <property type="nucleotide sequence ID" value="NZ_BAABEK010000004.1"/>
</dbReference>
<evidence type="ECO:0000313" key="1">
    <source>
        <dbReference type="EMBL" id="MBB4940973.1"/>
    </source>
</evidence>
<dbReference type="InterPro" id="IPR036249">
    <property type="entry name" value="Thioredoxin-like_sf"/>
</dbReference>
<reference evidence="1 2" key="1">
    <citation type="submission" date="2020-08" db="EMBL/GenBank/DDBJ databases">
        <title>Sequencing the genomes of 1000 actinobacteria strains.</title>
        <authorList>
            <person name="Klenk H.-P."/>
        </authorList>
    </citation>
    <scope>NUCLEOTIDE SEQUENCE [LARGE SCALE GENOMIC DNA]</scope>
    <source>
        <strain evidence="1 2">DSM 43023</strain>
    </source>
</reference>
<dbReference type="Gene3D" id="3.40.30.10">
    <property type="entry name" value="Glutaredoxin"/>
    <property type="match status" value="1"/>
</dbReference>